<dbReference type="EC" id="3.6.4.13" evidence="1"/>
<dbReference type="PROSITE" id="PS00039">
    <property type="entry name" value="DEAD_ATP_HELICASE"/>
    <property type="match status" value="1"/>
</dbReference>
<feature type="compositionally biased region" description="Basic residues" evidence="7">
    <location>
        <begin position="124"/>
        <end position="134"/>
    </location>
</feature>
<dbReference type="RefSeq" id="XP_022652343.1">
    <property type="nucleotide sequence ID" value="XM_022796608.1"/>
</dbReference>
<dbReference type="Pfam" id="PF00271">
    <property type="entry name" value="Helicase_C"/>
    <property type="match status" value="1"/>
</dbReference>
<proteinExistence type="predicted"/>
<dbReference type="OrthoDB" id="4310724at2759"/>
<evidence type="ECO:0000256" key="2">
    <source>
        <dbReference type="ARBA" id="ARBA00022741"/>
    </source>
</evidence>
<dbReference type="GO" id="GO:0005829">
    <property type="term" value="C:cytosol"/>
    <property type="evidence" value="ECO:0007669"/>
    <property type="project" value="TreeGrafter"/>
</dbReference>
<dbReference type="PROSITE" id="PS51194">
    <property type="entry name" value="HELICASE_CTER"/>
    <property type="match status" value="1"/>
</dbReference>
<dbReference type="RefSeq" id="XP_022652341.1">
    <property type="nucleotide sequence ID" value="XM_022796606.1"/>
</dbReference>
<dbReference type="InterPro" id="IPR027417">
    <property type="entry name" value="P-loop_NTPase"/>
</dbReference>
<feature type="compositionally biased region" description="Basic and acidic residues" evidence="7">
    <location>
        <begin position="114"/>
        <end position="123"/>
    </location>
</feature>
<dbReference type="InterPro" id="IPR014014">
    <property type="entry name" value="RNA_helicase_DEAD_Q_motif"/>
</dbReference>
<keyword evidence="2" id="KW-0547">Nucleotide-binding</keyword>
<dbReference type="InterPro" id="IPR050079">
    <property type="entry name" value="DEAD_box_RNA_helicase"/>
</dbReference>
<evidence type="ECO:0000256" key="1">
    <source>
        <dbReference type="ARBA" id="ARBA00012552"/>
    </source>
</evidence>
<evidence type="ECO:0000256" key="6">
    <source>
        <dbReference type="PROSITE-ProRule" id="PRU00552"/>
    </source>
</evidence>
<dbReference type="RefSeq" id="XP_022652344.1">
    <property type="nucleotide sequence ID" value="XM_022796609.1"/>
</dbReference>
<dbReference type="GO" id="GO:0003676">
    <property type="term" value="F:nucleic acid binding"/>
    <property type="evidence" value="ECO:0007669"/>
    <property type="project" value="InterPro"/>
</dbReference>
<dbReference type="InterPro" id="IPR011545">
    <property type="entry name" value="DEAD/DEAH_box_helicase_dom"/>
</dbReference>
<dbReference type="PANTHER" id="PTHR47959">
    <property type="entry name" value="ATP-DEPENDENT RNA HELICASE RHLE-RELATED"/>
    <property type="match status" value="1"/>
</dbReference>
<feature type="compositionally biased region" description="Basic and acidic residues" evidence="7">
    <location>
        <begin position="20"/>
        <end position="29"/>
    </location>
</feature>
<dbReference type="SMART" id="SM00487">
    <property type="entry name" value="DEXDc"/>
    <property type="match status" value="1"/>
</dbReference>
<organism evidence="11 12">
    <name type="scientific">Varroa destructor</name>
    <name type="common">Honeybee mite</name>
    <dbReference type="NCBI Taxonomy" id="109461"/>
    <lineage>
        <taxon>Eukaryota</taxon>
        <taxon>Metazoa</taxon>
        <taxon>Ecdysozoa</taxon>
        <taxon>Arthropoda</taxon>
        <taxon>Chelicerata</taxon>
        <taxon>Arachnida</taxon>
        <taxon>Acari</taxon>
        <taxon>Parasitiformes</taxon>
        <taxon>Mesostigmata</taxon>
        <taxon>Gamasina</taxon>
        <taxon>Dermanyssoidea</taxon>
        <taxon>Varroidae</taxon>
        <taxon>Varroa</taxon>
    </lineage>
</organism>
<evidence type="ECO:0000313" key="11">
    <source>
        <dbReference type="EnsemblMetazoa" id="XP_022652345"/>
    </source>
</evidence>
<sequence>MILNKKLNKSKGASVKRRIASKEGLIKKETKPKRGKIRRRLTLNELVKEARKMKKTLGSEVETLNSENRRGKAIVSGERRKSSRKNQSDQELIEKYGNVIVDLTDLAAWGEFESDYHEPTGAREKRKMLKKTSKSQKQNAKDESDDYFDDESDRSDADDLEDEGDEDAEEFMRQMETHGVRGEMDHNADGSEKKGLNDNEGDEVDENDGNIDIDDNDESIEDGESEPEANEMTGDLNDKDGSELIGQMPFKGPLALPKKEGKVPIKRKPFSVLDDGDSDEEGKDNGSEAMDTDGVRESNMRKNDQTENGITVAKRIKGQQKLVEEKHVEDTAELSLTERNAVKNWEPFPIHDCILKALARLKYTEPTEIQSECLTPAIRDRLDIFGAAETGSGKTLAFGIPIVNRLLDDKKRNKMGALVLTPTRELAVQIKKHLTDITEFTSLHVVTIVGGLCHEKQIRLIRKRPEIIVATPGRLFEFLQDDPSFQEQLTNIRCLVIDEADRMVQEGHFDEMKLILKFMNQNQQRKRQNLVFSATLTMDPHLPDRVMEKKKGKKVSRLDQLKTLLNMSKPKIIDLSKRIGTAEKLTESRIFCEKPEQKDALLYYFLCMHPGRTLVFCNSIDCVKRLKSVLETLLLHPMALHSEMQQRQRLRHLDKFATQPNSLLIATDVAARGLDIKNVEHVIHFNVSKASEMYIHRSGRTARIKQDGLSIMLVDGRELPQYRRLLHALKREEDLPAFPIQENILKVCKIRVAKARELEALDHRQRKRSKNNRWFAKCAKEADIQLDEDLLQQTDWTGDRKERMKMEKLQHELKILLRKRLIPLNQRVGEALQLPDKDPLKLVQGSRGVPV</sequence>
<dbReference type="FunCoup" id="A0A7M7JJ81">
    <property type="interactions" value="2045"/>
</dbReference>
<feature type="compositionally biased region" description="Basic and acidic residues" evidence="7">
    <location>
        <begin position="170"/>
        <end position="197"/>
    </location>
</feature>
<dbReference type="GeneID" id="111246659"/>
<dbReference type="Pfam" id="PF00270">
    <property type="entry name" value="DEAD"/>
    <property type="match status" value="1"/>
</dbReference>
<evidence type="ECO:0000313" key="12">
    <source>
        <dbReference type="Proteomes" id="UP000594260"/>
    </source>
</evidence>
<dbReference type="RefSeq" id="XP_022652346.1">
    <property type="nucleotide sequence ID" value="XM_022796611.1"/>
</dbReference>
<dbReference type="EnsemblMetazoa" id="XM_022796607">
    <property type="protein sequence ID" value="XP_022652342"/>
    <property type="gene ID" value="LOC111246659"/>
</dbReference>
<dbReference type="CDD" id="cd17946">
    <property type="entry name" value="DEADc_DDX24"/>
    <property type="match status" value="1"/>
</dbReference>
<keyword evidence="4" id="KW-0347">Helicase</keyword>
<dbReference type="InParanoid" id="A0A7M7JJ81"/>
<evidence type="ECO:0000256" key="3">
    <source>
        <dbReference type="ARBA" id="ARBA00022801"/>
    </source>
</evidence>
<dbReference type="InterPro" id="IPR014001">
    <property type="entry name" value="Helicase_ATP-bd"/>
</dbReference>
<accession>A0A7M7JJ81</accession>
<dbReference type="Gene3D" id="3.40.50.300">
    <property type="entry name" value="P-loop containing nucleotide triphosphate hydrolases"/>
    <property type="match status" value="2"/>
</dbReference>
<feature type="compositionally biased region" description="Basic residues" evidence="7">
    <location>
        <begin position="30"/>
        <end position="40"/>
    </location>
</feature>
<dbReference type="GO" id="GO:0016787">
    <property type="term" value="F:hydrolase activity"/>
    <property type="evidence" value="ECO:0007669"/>
    <property type="project" value="UniProtKB-KW"/>
</dbReference>
<keyword evidence="5" id="KW-0067">ATP-binding</keyword>
<feature type="region of interest" description="Disordered" evidence="7">
    <location>
        <begin position="58"/>
        <end position="92"/>
    </location>
</feature>
<feature type="region of interest" description="Disordered" evidence="7">
    <location>
        <begin position="111"/>
        <end position="309"/>
    </location>
</feature>
<dbReference type="RefSeq" id="XP_022652342.1">
    <property type="nucleotide sequence ID" value="XM_022796607.1"/>
</dbReference>
<dbReference type="GO" id="GO:0003724">
    <property type="term" value="F:RNA helicase activity"/>
    <property type="evidence" value="ECO:0007669"/>
    <property type="project" value="UniProtKB-EC"/>
</dbReference>
<feature type="domain" description="Helicase C-terminal" evidence="9">
    <location>
        <begin position="600"/>
        <end position="746"/>
    </location>
</feature>
<feature type="region of interest" description="Disordered" evidence="7">
    <location>
        <begin position="1"/>
        <end position="40"/>
    </location>
</feature>
<evidence type="ECO:0000256" key="7">
    <source>
        <dbReference type="SAM" id="MobiDB-lite"/>
    </source>
</evidence>
<evidence type="ECO:0000256" key="5">
    <source>
        <dbReference type="ARBA" id="ARBA00022840"/>
    </source>
</evidence>
<dbReference type="InterPro" id="IPR001650">
    <property type="entry name" value="Helicase_C-like"/>
</dbReference>
<dbReference type="RefSeq" id="XP_022652345.1">
    <property type="nucleotide sequence ID" value="XM_022796610.1"/>
</dbReference>
<dbReference type="PROSITE" id="PS51192">
    <property type="entry name" value="HELICASE_ATP_BIND_1"/>
    <property type="match status" value="1"/>
</dbReference>
<feature type="compositionally biased region" description="Basic residues" evidence="7">
    <location>
        <begin position="1"/>
        <end position="19"/>
    </location>
</feature>
<feature type="compositionally biased region" description="Acidic residues" evidence="7">
    <location>
        <begin position="199"/>
        <end position="229"/>
    </location>
</feature>
<dbReference type="EnsemblMetazoa" id="XM_022796608">
    <property type="protein sequence ID" value="XP_022652343"/>
    <property type="gene ID" value="LOC111246659"/>
</dbReference>
<feature type="domain" description="DEAD-box RNA helicase Q" evidence="10">
    <location>
        <begin position="343"/>
        <end position="371"/>
    </location>
</feature>
<dbReference type="SUPFAM" id="SSF52540">
    <property type="entry name" value="P-loop containing nucleoside triphosphate hydrolases"/>
    <property type="match status" value="1"/>
</dbReference>
<dbReference type="PROSITE" id="PS51195">
    <property type="entry name" value="Q_MOTIF"/>
    <property type="match status" value="1"/>
</dbReference>
<keyword evidence="3" id="KW-0378">Hydrolase</keyword>
<feature type="compositionally biased region" description="Basic and acidic residues" evidence="7">
    <location>
        <begin position="293"/>
        <end position="305"/>
    </location>
</feature>
<dbReference type="PANTHER" id="PTHR47959:SF1">
    <property type="entry name" value="ATP-DEPENDENT RNA HELICASE DBPA"/>
    <property type="match status" value="1"/>
</dbReference>
<dbReference type="SMART" id="SM00490">
    <property type="entry name" value="HELICc"/>
    <property type="match status" value="1"/>
</dbReference>
<feature type="compositionally biased region" description="Acidic residues" evidence="7">
    <location>
        <begin position="143"/>
        <end position="169"/>
    </location>
</feature>
<dbReference type="EnsemblMetazoa" id="XM_022796611">
    <property type="protein sequence ID" value="XP_022652346"/>
    <property type="gene ID" value="LOC111246659"/>
</dbReference>
<protein>
    <recommendedName>
        <fullName evidence="1">RNA helicase</fullName>
        <ecNumber evidence="1">3.6.4.13</ecNumber>
    </recommendedName>
</protein>
<evidence type="ECO:0000259" key="10">
    <source>
        <dbReference type="PROSITE" id="PS51195"/>
    </source>
</evidence>
<dbReference type="InterPro" id="IPR000629">
    <property type="entry name" value="RNA-helicase_DEAD-box_CS"/>
</dbReference>
<dbReference type="AlphaFoldDB" id="A0A7M7JJ81"/>
<evidence type="ECO:0000259" key="8">
    <source>
        <dbReference type="PROSITE" id="PS51192"/>
    </source>
</evidence>
<keyword evidence="12" id="KW-1185">Reference proteome</keyword>
<reference evidence="11" key="1">
    <citation type="submission" date="2021-01" db="UniProtKB">
        <authorList>
            <consortium name="EnsemblMetazoa"/>
        </authorList>
    </citation>
    <scope>IDENTIFICATION</scope>
</reference>
<dbReference type="EnsemblMetazoa" id="XM_022796609">
    <property type="protein sequence ID" value="XP_022652344"/>
    <property type="gene ID" value="LOC111246659"/>
</dbReference>
<dbReference type="GO" id="GO:0005524">
    <property type="term" value="F:ATP binding"/>
    <property type="evidence" value="ECO:0007669"/>
    <property type="project" value="UniProtKB-KW"/>
</dbReference>
<feature type="domain" description="Helicase ATP-binding" evidence="8">
    <location>
        <begin position="375"/>
        <end position="554"/>
    </location>
</feature>
<dbReference type="Proteomes" id="UP000594260">
    <property type="component" value="Unplaced"/>
</dbReference>
<dbReference type="EnsemblMetazoa" id="XM_022796606">
    <property type="protein sequence ID" value="XP_022652341"/>
    <property type="gene ID" value="LOC111246659"/>
</dbReference>
<dbReference type="EnsemblMetazoa" id="XM_022796610">
    <property type="protein sequence ID" value="XP_022652345"/>
    <property type="gene ID" value="LOC111246659"/>
</dbReference>
<dbReference type="CDD" id="cd18787">
    <property type="entry name" value="SF2_C_DEAD"/>
    <property type="match status" value="1"/>
</dbReference>
<dbReference type="KEGG" id="vde:111246659"/>
<feature type="short sequence motif" description="Q motif" evidence="6">
    <location>
        <begin position="343"/>
        <end position="371"/>
    </location>
</feature>
<evidence type="ECO:0000259" key="9">
    <source>
        <dbReference type="PROSITE" id="PS51194"/>
    </source>
</evidence>
<name>A0A7M7JJ81_VARDE</name>
<evidence type="ECO:0000256" key="4">
    <source>
        <dbReference type="ARBA" id="ARBA00022806"/>
    </source>
</evidence>